<evidence type="ECO:0000256" key="4">
    <source>
        <dbReference type="ARBA" id="ARBA00022827"/>
    </source>
</evidence>
<dbReference type="InterPro" id="IPR036188">
    <property type="entry name" value="FAD/NAD-bd_sf"/>
</dbReference>
<dbReference type="InterPro" id="IPR006076">
    <property type="entry name" value="FAD-dep_OxRdtase"/>
</dbReference>
<evidence type="ECO:0000313" key="7">
    <source>
        <dbReference type="EMBL" id="RJT32723.1"/>
    </source>
</evidence>
<evidence type="ECO:0000313" key="8">
    <source>
        <dbReference type="Proteomes" id="UP000272706"/>
    </source>
</evidence>
<comment type="cofactor">
    <cofactor evidence="1">
        <name>FAD</name>
        <dbReference type="ChEBI" id="CHEBI:57692"/>
    </cofactor>
</comment>
<dbReference type="PANTHER" id="PTHR42784">
    <property type="entry name" value="PYRANOSE 2-OXIDASE"/>
    <property type="match status" value="1"/>
</dbReference>
<keyword evidence="8" id="KW-1185">Reference proteome</keyword>
<dbReference type="Gene3D" id="3.50.50.60">
    <property type="entry name" value="FAD/NAD(P)-binding domain"/>
    <property type="match status" value="2"/>
</dbReference>
<feature type="domain" description="FAD dependent oxidoreductase" evidence="6">
    <location>
        <begin position="7"/>
        <end position="419"/>
    </location>
</feature>
<dbReference type="OrthoDB" id="9798604at2"/>
<keyword evidence="3" id="KW-0285">Flavoprotein</keyword>
<dbReference type="Proteomes" id="UP000272706">
    <property type="component" value="Unassembled WGS sequence"/>
</dbReference>
<dbReference type="PANTHER" id="PTHR42784:SF1">
    <property type="entry name" value="PYRANOSE 2-OXIDASE"/>
    <property type="match status" value="1"/>
</dbReference>
<dbReference type="Pfam" id="PF01266">
    <property type="entry name" value="DAO"/>
    <property type="match status" value="1"/>
</dbReference>
<organism evidence="7 8">
    <name type="scientific">Mesorhizobium waimense</name>
    <dbReference type="NCBI Taxonomy" id="1300307"/>
    <lineage>
        <taxon>Bacteria</taxon>
        <taxon>Pseudomonadati</taxon>
        <taxon>Pseudomonadota</taxon>
        <taxon>Alphaproteobacteria</taxon>
        <taxon>Hyphomicrobiales</taxon>
        <taxon>Phyllobacteriaceae</taxon>
        <taxon>Mesorhizobium</taxon>
    </lineage>
</organism>
<proteinExistence type="inferred from homology"/>
<evidence type="ECO:0000256" key="3">
    <source>
        <dbReference type="ARBA" id="ARBA00022630"/>
    </source>
</evidence>
<reference evidence="7 8" key="1">
    <citation type="submission" date="2018-09" db="EMBL/GenBank/DDBJ databases">
        <title>Mesorhizobium carmichaelinearum sp. nov. isolated from Carmichaelinea spp. root nodules in New Zealand.</title>
        <authorList>
            <person name="De Meyer S.E."/>
        </authorList>
    </citation>
    <scope>NUCLEOTIDE SEQUENCE [LARGE SCALE GENOMIC DNA]</scope>
    <source>
        <strain evidence="7 8">ICMP19557</strain>
    </source>
</reference>
<dbReference type="GO" id="GO:0016491">
    <property type="term" value="F:oxidoreductase activity"/>
    <property type="evidence" value="ECO:0007669"/>
    <property type="project" value="UniProtKB-KW"/>
</dbReference>
<dbReference type="AlphaFoldDB" id="A0A3A5KAU2"/>
<comment type="similarity">
    <text evidence="2">Belongs to the GMC oxidoreductase family.</text>
</comment>
<gene>
    <name evidence="7" type="ORF">D3227_26455</name>
</gene>
<name>A0A3A5KAU2_9HYPH</name>
<keyword evidence="5" id="KW-0560">Oxidoreductase</keyword>
<dbReference type="SUPFAM" id="SSF51905">
    <property type="entry name" value="FAD/NAD(P)-binding domain"/>
    <property type="match status" value="1"/>
</dbReference>
<evidence type="ECO:0000256" key="5">
    <source>
        <dbReference type="ARBA" id="ARBA00023002"/>
    </source>
</evidence>
<accession>A0A3A5KAU2</accession>
<evidence type="ECO:0000259" key="6">
    <source>
        <dbReference type="Pfam" id="PF01266"/>
    </source>
</evidence>
<dbReference type="EMBL" id="QZWZ01000025">
    <property type="protein sequence ID" value="RJT32723.1"/>
    <property type="molecule type" value="Genomic_DNA"/>
</dbReference>
<keyword evidence="4" id="KW-0274">FAD</keyword>
<evidence type="ECO:0000256" key="1">
    <source>
        <dbReference type="ARBA" id="ARBA00001974"/>
    </source>
</evidence>
<dbReference type="InterPro" id="IPR051473">
    <property type="entry name" value="P2Ox-like"/>
</dbReference>
<evidence type="ECO:0000256" key="2">
    <source>
        <dbReference type="ARBA" id="ARBA00010790"/>
    </source>
</evidence>
<protein>
    <submittedName>
        <fullName evidence="7">GMC family oxidoreductase</fullName>
    </submittedName>
</protein>
<sequence length="444" mass="48778">MRGPMADVAIYGSGFAGYTLAAAALEQGQRVIVVERGPRTDQRRSAELARVHSPWELVQSGGRSGENGPGDRTPRLFGLGGTSLLWAGKWRRLDTVDFSRRQATRAWPITATDLEPFYRAAADRFGLDVDDRANMVPFRALAEAEGLRLVRITLPQPVLRLDQAWTRLETHPNLQIITDVEHLDFELSQGAVKCAFAKVGNDGECIEISASRHVITAGGIASPYLIHRLSERKSETPKPFLGGYMDHPKGPIGRLMPTRHIDDLDYMLESRDDIHVFALPEAELLESGIGNHSVFVWGEARRNQSLRSRICGRWLQLNINCEQFPESANGISLDDPPEVRWRISSATRRDIEAFLDRILPRISALFGPVKRADWVAMTGASHPAGCTPLSASPLGAELNADGRLPTLANAFCVSSSGFPFAGSANPTLTVVALAERLAQTWYPG</sequence>
<comment type="caution">
    <text evidence="7">The sequence shown here is derived from an EMBL/GenBank/DDBJ whole genome shotgun (WGS) entry which is preliminary data.</text>
</comment>